<dbReference type="Proteomes" id="UP000266426">
    <property type="component" value="Unassembled WGS sequence"/>
</dbReference>
<accession>A0A3A4R112</accession>
<name>A0A3A4R112_9BACT</name>
<dbReference type="EMBL" id="QZJZ01000041">
    <property type="protein sequence ID" value="RJP59820.1"/>
    <property type="molecule type" value="Genomic_DNA"/>
</dbReference>
<proteinExistence type="predicted"/>
<organism evidence="1 2">
    <name type="scientific">Candidatus Auribacter fodinae</name>
    <dbReference type="NCBI Taxonomy" id="2093366"/>
    <lineage>
        <taxon>Bacteria</taxon>
        <taxon>Pseudomonadati</taxon>
        <taxon>Candidatus Auribacterota</taxon>
        <taxon>Candidatus Auribacteria</taxon>
        <taxon>Candidatus Auribacterales</taxon>
        <taxon>Candidatus Auribacteraceae</taxon>
        <taxon>Candidatus Auribacter</taxon>
    </lineage>
</organism>
<protein>
    <submittedName>
        <fullName evidence="1">Uncharacterized protein</fullName>
    </submittedName>
</protein>
<comment type="caution">
    <text evidence="1">The sequence shown here is derived from an EMBL/GenBank/DDBJ whole genome shotgun (WGS) entry which is preliminary data.</text>
</comment>
<evidence type="ECO:0000313" key="1">
    <source>
        <dbReference type="EMBL" id="RJP59820.1"/>
    </source>
</evidence>
<gene>
    <name evidence="1" type="ORF">C4541_05395</name>
</gene>
<sequence>MPYSKKSSVKIKIKNVLRPLLSPFAHRIRRTSIFKKHLIPWLIHAETGCGEQYSEIQDLKKKLKSIAHSGKPIIVGPWLSEVGFEVLYWIPLLRWIADTFGIDTNRLYVVSRGGCNQWYAGICGTYTDIFEFFSESEFKEKNEQRISDTGGQKHLFVSKFDKEIIARVTEKHSLSEYELLHPLYMYELFRFFWRRRLPISFIEKHVSFQRFKIQSAQDILSRLPEKYIAVKFYFSACFPDTPDNRTAIKHLLRHLSRNCDVVMLSTTFSIDDHDDFHSDGSNHRIISAADMMSLRDNLDVQTQIIANAQAFFGTYGGFSYVAPLCGVPSFAFYSRLDLFVHGHLDVAYRMSRFLKCGHFDKINKTGTYNQPPDKPEFTAFDIHNLPLLETIFKSENKDDITLRSAS</sequence>
<evidence type="ECO:0000313" key="2">
    <source>
        <dbReference type="Proteomes" id="UP000266426"/>
    </source>
</evidence>
<reference evidence="1 2" key="1">
    <citation type="journal article" date="2017" name="ISME J.">
        <title>Energy and carbon metabolisms in a deep terrestrial subsurface fluid microbial community.</title>
        <authorList>
            <person name="Momper L."/>
            <person name="Jungbluth S.P."/>
            <person name="Lee M.D."/>
            <person name="Amend J.P."/>
        </authorList>
    </citation>
    <scope>NUCLEOTIDE SEQUENCE [LARGE SCALE GENOMIC DNA]</scope>
    <source>
        <strain evidence="1">SURF_26</strain>
    </source>
</reference>
<dbReference type="AlphaFoldDB" id="A0A3A4R112"/>